<gene>
    <name evidence="7" type="ORF">K431DRAFT_282310</name>
</gene>
<dbReference type="InterPro" id="IPR007471">
    <property type="entry name" value="N-end_Aminoacyl_Trfase_N"/>
</dbReference>
<evidence type="ECO:0000313" key="8">
    <source>
        <dbReference type="Proteomes" id="UP000799441"/>
    </source>
</evidence>
<dbReference type="InterPro" id="IPR030700">
    <property type="entry name" value="N-end_Aminoacyl_Trfase"/>
</dbReference>
<dbReference type="Proteomes" id="UP000799441">
    <property type="component" value="Unassembled WGS sequence"/>
</dbReference>
<feature type="domain" description="N-end rule aminoacyl transferase C-terminal" evidence="6">
    <location>
        <begin position="172"/>
        <end position="303"/>
    </location>
</feature>
<comment type="caution">
    <text evidence="7">The sequence shown here is derived from an EMBL/GenBank/DDBJ whole genome shotgun (WGS) entry which is preliminary data.</text>
</comment>
<feature type="domain" description="N-end aminoacyl transferase N-terminal" evidence="5">
    <location>
        <begin position="23"/>
        <end position="100"/>
    </location>
</feature>
<dbReference type="Pfam" id="PF04376">
    <property type="entry name" value="ATE_N"/>
    <property type="match status" value="1"/>
</dbReference>
<dbReference type="GO" id="GO:0005737">
    <property type="term" value="C:cytoplasm"/>
    <property type="evidence" value="ECO:0007669"/>
    <property type="project" value="TreeGrafter"/>
</dbReference>
<comment type="similarity">
    <text evidence="1">Belongs to the R-transferase family.</text>
</comment>
<evidence type="ECO:0000259" key="5">
    <source>
        <dbReference type="Pfam" id="PF04376"/>
    </source>
</evidence>
<dbReference type="Pfam" id="PF04377">
    <property type="entry name" value="ATE_C"/>
    <property type="match status" value="1"/>
</dbReference>
<proteinExistence type="inferred from homology"/>
<dbReference type="EC" id="2.3.2.8" evidence="2"/>
<keyword evidence="8" id="KW-1185">Reference proteome</keyword>
<dbReference type="EMBL" id="MU003773">
    <property type="protein sequence ID" value="KAF2724042.1"/>
    <property type="molecule type" value="Genomic_DNA"/>
</dbReference>
<evidence type="ECO:0000256" key="2">
    <source>
        <dbReference type="ARBA" id="ARBA00012025"/>
    </source>
</evidence>
<dbReference type="OrthoDB" id="74183at2759"/>
<dbReference type="InterPro" id="IPR007472">
    <property type="entry name" value="N-end_Aminoacyl_Trfase_C"/>
</dbReference>
<evidence type="ECO:0000256" key="4">
    <source>
        <dbReference type="ARBA" id="ARBA00023315"/>
    </source>
</evidence>
<dbReference type="InterPro" id="IPR016181">
    <property type="entry name" value="Acyl_CoA_acyltransferase"/>
</dbReference>
<dbReference type="PANTHER" id="PTHR21367">
    <property type="entry name" value="ARGININE-TRNA-PROTEIN TRANSFERASE 1"/>
    <property type="match status" value="1"/>
</dbReference>
<dbReference type="GO" id="GO:0004057">
    <property type="term" value="F:arginyl-tRNA--protein transferase activity"/>
    <property type="evidence" value="ECO:0007669"/>
    <property type="project" value="UniProtKB-EC"/>
</dbReference>
<organism evidence="7 8">
    <name type="scientific">Polychaeton citri CBS 116435</name>
    <dbReference type="NCBI Taxonomy" id="1314669"/>
    <lineage>
        <taxon>Eukaryota</taxon>
        <taxon>Fungi</taxon>
        <taxon>Dikarya</taxon>
        <taxon>Ascomycota</taxon>
        <taxon>Pezizomycotina</taxon>
        <taxon>Dothideomycetes</taxon>
        <taxon>Dothideomycetidae</taxon>
        <taxon>Capnodiales</taxon>
        <taxon>Capnodiaceae</taxon>
        <taxon>Polychaeton</taxon>
    </lineage>
</organism>
<protein>
    <recommendedName>
        <fullName evidence="2">arginyltransferase</fullName>
        <ecNumber evidence="2">2.3.2.8</ecNumber>
    </recommendedName>
</protein>
<evidence type="ECO:0000256" key="3">
    <source>
        <dbReference type="ARBA" id="ARBA00022679"/>
    </source>
</evidence>
<evidence type="ECO:0000313" key="7">
    <source>
        <dbReference type="EMBL" id="KAF2724042.1"/>
    </source>
</evidence>
<sequence length="458" mass="52474">MQDSSATSGALSLFSPIGYQTGDCGYCKGEDTSQRTPKSRASYYGRSKSLSPEHYQQLMDRGWRRSGSLLYLPDASRSCCPHYTIRIPVAEFKPSRDQRQALNRWNRYVLGEDYPRKLLAKHPKSKEAKKLSRSTFDLTTAVHESELSYVKPDIAPSHRLEVTLEDDTFTDEKYALFQDYQQHVHHEGPDEITKAGFRRFLCESPLHRQTTESGMKLGSYHQCYRLDGRLVAMGVLDLVPHGISGVYFIYHRDFERWSFGKLSALREATLALEGGHQNYYMGYYIHGCAKMRYKGDYKFQYVLDFDSLEWSVLDDNMRSLMDRRKYVSMSKERQKQLETEAIETKPNAAQAENTVQYDLQYYDQINYPTPLDAVASGMSLLSLGMPSVTPVTELLEKVDIDTIRIHFGHDRVHFAQDLITWDTGSIFDAQTPKGIFAEYSACVGPQLANELIVDLSRP</sequence>
<dbReference type="SUPFAM" id="SSF55729">
    <property type="entry name" value="Acyl-CoA N-acyltransferases (Nat)"/>
    <property type="match status" value="1"/>
</dbReference>
<name>A0A9P4QG16_9PEZI</name>
<keyword evidence="4" id="KW-0012">Acyltransferase</keyword>
<dbReference type="AlphaFoldDB" id="A0A9P4QG16"/>
<keyword evidence="3" id="KW-0808">Transferase</keyword>
<evidence type="ECO:0000256" key="1">
    <source>
        <dbReference type="ARBA" id="ARBA00009991"/>
    </source>
</evidence>
<dbReference type="PANTHER" id="PTHR21367:SF1">
    <property type="entry name" value="ARGINYL-TRNA--PROTEIN TRANSFERASE 1"/>
    <property type="match status" value="1"/>
</dbReference>
<accession>A0A9P4QG16</accession>
<reference evidence="7" key="1">
    <citation type="journal article" date="2020" name="Stud. Mycol.">
        <title>101 Dothideomycetes genomes: a test case for predicting lifestyles and emergence of pathogens.</title>
        <authorList>
            <person name="Haridas S."/>
            <person name="Albert R."/>
            <person name="Binder M."/>
            <person name="Bloem J."/>
            <person name="Labutti K."/>
            <person name="Salamov A."/>
            <person name="Andreopoulos B."/>
            <person name="Baker S."/>
            <person name="Barry K."/>
            <person name="Bills G."/>
            <person name="Bluhm B."/>
            <person name="Cannon C."/>
            <person name="Castanera R."/>
            <person name="Culley D."/>
            <person name="Daum C."/>
            <person name="Ezra D."/>
            <person name="Gonzalez J."/>
            <person name="Henrissat B."/>
            <person name="Kuo A."/>
            <person name="Liang C."/>
            <person name="Lipzen A."/>
            <person name="Lutzoni F."/>
            <person name="Magnuson J."/>
            <person name="Mondo S."/>
            <person name="Nolan M."/>
            <person name="Ohm R."/>
            <person name="Pangilinan J."/>
            <person name="Park H.-J."/>
            <person name="Ramirez L."/>
            <person name="Alfaro M."/>
            <person name="Sun H."/>
            <person name="Tritt A."/>
            <person name="Yoshinaga Y."/>
            <person name="Zwiers L.-H."/>
            <person name="Turgeon B."/>
            <person name="Goodwin S."/>
            <person name="Spatafora J."/>
            <person name="Crous P."/>
            <person name="Grigoriev I."/>
        </authorList>
    </citation>
    <scope>NUCLEOTIDE SEQUENCE</scope>
    <source>
        <strain evidence="7">CBS 116435</strain>
    </source>
</reference>
<evidence type="ECO:0000259" key="6">
    <source>
        <dbReference type="Pfam" id="PF04377"/>
    </source>
</evidence>